<dbReference type="AlphaFoldDB" id="A0A160TDQ3"/>
<name>A0A160TDQ3_9ZZZZ</name>
<reference evidence="1" key="1">
    <citation type="submission" date="2015-10" db="EMBL/GenBank/DDBJ databases">
        <authorList>
            <person name="Gilbert D.G."/>
        </authorList>
    </citation>
    <scope>NUCLEOTIDE SEQUENCE</scope>
</reference>
<organism evidence="1">
    <name type="scientific">hydrothermal vent metagenome</name>
    <dbReference type="NCBI Taxonomy" id="652676"/>
    <lineage>
        <taxon>unclassified sequences</taxon>
        <taxon>metagenomes</taxon>
        <taxon>ecological metagenomes</taxon>
    </lineage>
</organism>
<accession>A0A160TDQ3</accession>
<evidence type="ECO:0000313" key="1">
    <source>
        <dbReference type="EMBL" id="CUS41234.1"/>
    </source>
</evidence>
<protein>
    <submittedName>
        <fullName evidence="1">Membrane-fusion protein</fullName>
    </submittedName>
</protein>
<sequence length="264" mass="29685">MNKLVTSVFFTLAILIFSPLLRADPQTILAEMQTMRLAATNAVTSFYMFSGLDADSKYAQRIDTNFERFETSLEQVSLQAQAIGLVEEVSTIEHDWAEFKQLTNNNRADMLNIGYPNVRLVDDMGRKALALVNLISSSYAKLASTSGMAPPAIVQQARNMALLMEEITSQYAARGTSVLGQVFLGVQKQTLTEMADKFQLDYLALKEMAKDKRSQVILDSIGSKWGFMERSIRNYNENSVPFLVVSYNDRIVGHLQELDDLYHN</sequence>
<gene>
    <name evidence="1" type="ORF">MGWOODY_Tha793</name>
</gene>
<proteinExistence type="predicted"/>
<dbReference type="EMBL" id="CZQC01000036">
    <property type="protein sequence ID" value="CUS41234.1"/>
    <property type="molecule type" value="Genomic_DNA"/>
</dbReference>